<dbReference type="GeneID" id="72185425"/>
<keyword evidence="1" id="KW-1133">Transmembrane helix</keyword>
<keyword evidence="1" id="KW-0472">Membrane</keyword>
<dbReference type="Pfam" id="PF24378">
    <property type="entry name" value="DUF7534"/>
    <property type="match status" value="1"/>
</dbReference>
<feature type="transmembrane region" description="Helical" evidence="1">
    <location>
        <begin position="62"/>
        <end position="85"/>
    </location>
</feature>
<name>A0A8U0HPW0_9EURY</name>
<accession>A0A8U0HPW0</accession>
<proteinExistence type="predicted"/>
<dbReference type="RefSeq" id="WP_248648835.1">
    <property type="nucleotide sequence ID" value="NZ_CP096659.1"/>
</dbReference>
<reference evidence="2 3" key="1">
    <citation type="submission" date="2022-04" db="EMBL/GenBank/DDBJ databases">
        <title>Diverse halophilic archaea isolated from saline environments.</title>
        <authorList>
            <person name="Cui H.-L."/>
        </authorList>
    </citation>
    <scope>NUCLEOTIDE SEQUENCE [LARGE SCALE GENOMIC DNA]</scope>
    <source>
        <strain evidence="2 3">XZYJT49</strain>
    </source>
</reference>
<evidence type="ECO:0000313" key="3">
    <source>
        <dbReference type="Proteomes" id="UP000830729"/>
    </source>
</evidence>
<dbReference type="AlphaFoldDB" id="A0A8U0HPW0"/>
<dbReference type="InterPro" id="IPR055956">
    <property type="entry name" value="DUF7534"/>
</dbReference>
<feature type="transmembrane region" description="Helical" evidence="1">
    <location>
        <begin position="91"/>
        <end position="109"/>
    </location>
</feature>
<evidence type="ECO:0000313" key="2">
    <source>
        <dbReference type="EMBL" id="UPV72776.1"/>
    </source>
</evidence>
<dbReference type="KEGG" id="halx:M0R89_09460"/>
<feature type="transmembrane region" description="Helical" evidence="1">
    <location>
        <begin position="33"/>
        <end position="50"/>
    </location>
</feature>
<keyword evidence="1" id="KW-0812">Transmembrane</keyword>
<sequence length="124" mass="13427">MDWSRLGSAVPDALVISFALGALLTPPDPFTQLLYAVPAFLVALSTLWLYGDPSVTPWWRRYLLFVGVIVVVGLAWQATAFAVGLESASGVRSAFTLAGVVFAAWMAYFGGLERLRDREAVSES</sequence>
<dbReference type="Proteomes" id="UP000830729">
    <property type="component" value="Chromosome"/>
</dbReference>
<evidence type="ECO:0000256" key="1">
    <source>
        <dbReference type="SAM" id="Phobius"/>
    </source>
</evidence>
<protein>
    <submittedName>
        <fullName evidence="2">Twin-arginine translocase subunit TatC</fullName>
    </submittedName>
</protein>
<keyword evidence="3" id="KW-1185">Reference proteome</keyword>
<dbReference type="EMBL" id="CP096659">
    <property type="protein sequence ID" value="UPV72776.1"/>
    <property type="molecule type" value="Genomic_DNA"/>
</dbReference>
<organism evidence="2 3">
    <name type="scientific">Halorussus limi</name>
    <dbReference type="NCBI Taxonomy" id="2938695"/>
    <lineage>
        <taxon>Archaea</taxon>
        <taxon>Methanobacteriati</taxon>
        <taxon>Methanobacteriota</taxon>
        <taxon>Stenosarchaea group</taxon>
        <taxon>Halobacteria</taxon>
        <taxon>Halobacteriales</taxon>
        <taxon>Haladaptataceae</taxon>
        <taxon>Halorussus</taxon>
    </lineage>
</organism>
<gene>
    <name evidence="2" type="ORF">M0R89_09460</name>
</gene>